<comment type="caution">
    <text evidence="7">The sequence shown here is derived from an EMBL/GenBank/DDBJ whole genome shotgun (WGS) entry which is preliminary data.</text>
</comment>
<sequence>MGTYSTALLEELRQRAKSVRRHIVTMVAAAGSGHPAGSLSATDLMVTLYFHQLRHRPEDPAWPDRDRFILSKGHCAPVLYATLAEAGYFSKDILLTLRRPDSPLQKGKARQW</sequence>
<accession>A0A7C2WEY7</accession>
<dbReference type="Gene3D" id="3.40.50.970">
    <property type="match status" value="1"/>
</dbReference>
<reference evidence="7" key="1">
    <citation type="journal article" date="2020" name="mSystems">
        <title>Genome- and Community-Level Interaction Insights into Carbon Utilization and Element Cycling Functions of Hydrothermarchaeota in Hydrothermal Sediment.</title>
        <authorList>
            <person name="Zhou Z."/>
            <person name="Liu Y."/>
            <person name="Xu W."/>
            <person name="Pan J."/>
            <person name="Luo Z.H."/>
            <person name="Li M."/>
        </authorList>
    </citation>
    <scope>NUCLEOTIDE SEQUENCE [LARGE SCALE GENOMIC DNA]</scope>
    <source>
        <strain evidence="7">SpSt-192</strain>
    </source>
</reference>
<dbReference type="SUPFAM" id="SSF52518">
    <property type="entry name" value="Thiamin diphosphate-binding fold (THDP-binding)"/>
    <property type="match status" value="1"/>
</dbReference>
<name>A0A7C2WEY7_9BACT</name>
<evidence type="ECO:0000256" key="5">
    <source>
        <dbReference type="ARBA" id="ARBA00023052"/>
    </source>
</evidence>
<keyword evidence="3" id="KW-0808">Transferase</keyword>
<dbReference type="InterPro" id="IPR005474">
    <property type="entry name" value="Transketolase_N"/>
</dbReference>
<keyword evidence="4" id="KW-0479">Metal-binding</keyword>
<feature type="domain" description="Transketolase N-terminal" evidence="6">
    <location>
        <begin position="15"/>
        <end position="88"/>
    </location>
</feature>
<evidence type="ECO:0000256" key="2">
    <source>
        <dbReference type="ARBA" id="ARBA00007131"/>
    </source>
</evidence>
<dbReference type="PROSITE" id="PS00801">
    <property type="entry name" value="TRANSKETOLASE_1"/>
    <property type="match status" value="1"/>
</dbReference>
<dbReference type="GO" id="GO:0016740">
    <property type="term" value="F:transferase activity"/>
    <property type="evidence" value="ECO:0007669"/>
    <property type="project" value="UniProtKB-KW"/>
</dbReference>
<keyword evidence="5" id="KW-0786">Thiamine pyrophosphate</keyword>
<comment type="similarity">
    <text evidence="2">Belongs to the transketolase family.</text>
</comment>
<dbReference type="AlphaFoldDB" id="A0A7C2WEY7"/>
<dbReference type="PANTHER" id="PTHR47514">
    <property type="entry name" value="TRANSKETOLASE N-TERMINAL SECTION-RELATED"/>
    <property type="match status" value="1"/>
</dbReference>
<evidence type="ECO:0000313" key="7">
    <source>
        <dbReference type="EMBL" id="HEX71330.1"/>
    </source>
</evidence>
<dbReference type="Pfam" id="PF00456">
    <property type="entry name" value="Transketolase_N"/>
    <property type="match status" value="1"/>
</dbReference>
<dbReference type="GO" id="GO:0046872">
    <property type="term" value="F:metal ion binding"/>
    <property type="evidence" value="ECO:0007669"/>
    <property type="project" value="UniProtKB-KW"/>
</dbReference>
<proteinExistence type="inferred from homology"/>
<evidence type="ECO:0000259" key="6">
    <source>
        <dbReference type="Pfam" id="PF00456"/>
    </source>
</evidence>
<protein>
    <recommendedName>
        <fullName evidence="6">Transketolase N-terminal domain-containing protein</fullName>
    </recommendedName>
</protein>
<dbReference type="InterPro" id="IPR049557">
    <property type="entry name" value="Transketolase_CS"/>
</dbReference>
<dbReference type="EMBL" id="DSID01000667">
    <property type="protein sequence ID" value="HEX71330.1"/>
    <property type="molecule type" value="Genomic_DNA"/>
</dbReference>
<dbReference type="InterPro" id="IPR029061">
    <property type="entry name" value="THDP-binding"/>
</dbReference>
<gene>
    <name evidence="7" type="ORF">ENP13_08830</name>
</gene>
<organism evidence="7">
    <name type="scientific">Thermorudis sp</name>
    <dbReference type="NCBI Taxonomy" id="1969470"/>
    <lineage>
        <taxon>Bacteria</taxon>
        <taxon>Pseudomonadati</taxon>
        <taxon>Thermomicrobiota</taxon>
        <taxon>Thermomicrobia</taxon>
        <taxon>Thermomicrobia incertae sedis</taxon>
        <taxon>Thermorudis</taxon>
    </lineage>
</organism>
<evidence type="ECO:0000256" key="1">
    <source>
        <dbReference type="ARBA" id="ARBA00001964"/>
    </source>
</evidence>
<comment type="cofactor">
    <cofactor evidence="1">
        <name>thiamine diphosphate</name>
        <dbReference type="ChEBI" id="CHEBI:58937"/>
    </cofactor>
</comment>
<evidence type="ECO:0000256" key="4">
    <source>
        <dbReference type="ARBA" id="ARBA00022723"/>
    </source>
</evidence>
<dbReference type="PANTHER" id="PTHR47514:SF1">
    <property type="entry name" value="TRANSKETOLASE N-TERMINAL SECTION-RELATED"/>
    <property type="match status" value="1"/>
</dbReference>
<evidence type="ECO:0000256" key="3">
    <source>
        <dbReference type="ARBA" id="ARBA00022679"/>
    </source>
</evidence>